<dbReference type="EC" id="1.1.99.-" evidence="4"/>
<dbReference type="SUPFAM" id="SSF51905">
    <property type="entry name" value="FAD/NAD(P)-binding domain"/>
    <property type="match status" value="1"/>
</dbReference>
<dbReference type="eggNOG" id="COG0665">
    <property type="taxonomic scope" value="Bacteria"/>
</dbReference>
<dbReference type="GO" id="GO:0016491">
    <property type="term" value="F:oxidoreductase activity"/>
    <property type="evidence" value="ECO:0007669"/>
    <property type="project" value="UniProtKB-KW"/>
</dbReference>
<reference evidence="4 5" key="1">
    <citation type="journal article" date="2001" name="Proc. Natl. Acad. Sci. U.S.A.">
        <title>The complete sequence of the 1,683-kb pSymB megaplasmid from the N2-fixing endosymbiont Sinorhizobium meliloti.</title>
        <authorList>
            <person name="Finan T.M."/>
            <person name="Weidner S."/>
            <person name="Wong K."/>
            <person name="Buhrmester J."/>
            <person name="Chain P."/>
            <person name="Vorholter F.J."/>
            <person name="Hernandez-Lucas I."/>
            <person name="Becker A."/>
            <person name="Cowie A."/>
            <person name="Gouzy J."/>
            <person name="Golding B."/>
            <person name="Puhler A."/>
        </authorList>
    </citation>
    <scope>NUCLEOTIDE SEQUENCE [LARGE SCALE GENOMIC DNA]</scope>
    <source>
        <strain evidence="4 5">1021</strain>
        <plasmid evidence="5">Plasmid pSymB</plasmid>
    </source>
</reference>
<gene>
    <name evidence="4" type="ORF">SM_b21179</name>
</gene>
<accession>Q92V69</accession>
<organism evidence="4 5">
    <name type="scientific">Rhizobium meliloti (strain 1021)</name>
    <name type="common">Ensifer meliloti</name>
    <name type="synonym">Sinorhizobium meliloti</name>
    <dbReference type="NCBI Taxonomy" id="266834"/>
    <lineage>
        <taxon>Bacteria</taxon>
        <taxon>Pseudomonadati</taxon>
        <taxon>Pseudomonadota</taxon>
        <taxon>Alphaproteobacteria</taxon>
        <taxon>Hyphomicrobiales</taxon>
        <taxon>Rhizobiaceae</taxon>
        <taxon>Sinorhizobium/Ensifer group</taxon>
        <taxon>Sinorhizobium</taxon>
    </lineage>
</organism>
<proteinExistence type="predicted"/>
<protein>
    <submittedName>
        <fullName evidence="4">FAD-dependent glycerol-3-phosphate dehydrogenase protein</fullName>
        <ecNumber evidence="4">1.1.99.-</ecNumber>
    </submittedName>
</protein>
<dbReference type="InterPro" id="IPR006076">
    <property type="entry name" value="FAD-dep_OxRdtase"/>
</dbReference>
<dbReference type="Pfam" id="PF01266">
    <property type="entry name" value="DAO"/>
    <property type="match status" value="1"/>
</dbReference>
<dbReference type="AlphaFoldDB" id="Q92V69"/>
<dbReference type="EMBL" id="AL591985">
    <property type="protein sequence ID" value="CAC49245.1"/>
    <property type="molecule type" value="Genomic_DNA"/>
</dbReference>
<evidence type="ECO:0000313" key="4">
    <source>
        <dbReference type="EMBL" id="CAC49245.1"/>
    </source>
</evidence>
<evidence type="ECO:0000256" key="1">
    <source>
        <dbReference type="ARBA" id="ARBA00023002"/>
    </source>
</evidence>
<dbReference type="KEGG" id="sme:SM_b21179"/>
<dbReference type="Gene3D" id="3.30.9.10">
    <property type="entry name" value="D-Amino Acid Oxidase, subunit A, domain 2"/>
    <property type="match status" value="1"/>
</dbReference>
<dbReference type="PIR" id="E95947">
    <property type="entry name" value="E95947"/>
</dbReference>
<evidence type="ECO:0000256" key="2">
    <source>
        <dbReference type="SAM" id="MobiDB-lite"/>
    </source>
</evidence>
<keyword evidence="4" id="KW-0614">Plasmid</keyword>
<geneLocation type="plasmid" evidence="4 5">
    <name>pSymB</name>
</geneLocation>
<dbReference type="Proteomes" id="UP000001976">
    <property type="component" value="Plasmid pSymB"/>
</dbReference>
<dbReference type="GO" id="GO:0005737">
    <property type="term" value="C:cytoplasm"/>
    <property type="evidence" value="ECO:0007669"/>
    <property type="project" value="TreeGrafter"/>
</dbReference>
<dbReference type="EnsemblBacteria" id="CAC49245">
    <property type="protein sequence ID" value="CAC49245"/>
    <property type="gene ID" value="SM_b21179"/>
</dbReference>
<dbReference type="Gene3D" id="3.50.50.60">
    <property type="entry name" value="FAD/NAD(P)-binding domain"/>
    <property type="match status" value="1"/>
</dbReference>
<dbReference type="OrthoDB" id="7421214at2"/>
<dbReference type="PANTHER" id="PTHR13847:SF287">
    <property type="entry name" value="FAD-DEPENDENT OXIDOREDUCTASE DOMAIN-CONTAINING PROTEIN 1"/>
    <property type="match status" value="1"/>
</dbReference>
<keyword evidence="5" id="KW-1185">Reference proteome</keyword>
<name>Q92V69_RHIME</name>
<dbReference type="PANTHER" id="PTHR13847">
    <property type="entry name" value="SARCOSINE DEHYDROGENASE-RELATED"/>
    <property type="match status" value="1"/>
</dbReference>
<feature type="domain" description="FAD dependent oxidoreductase" evidence="3">
    <location>
        <begin position="21"/>
        <end position="361"/>
    </location>
</feature>
<reference evidence="5" key="2">
    <citation type="journal article" date="2001" name="Science">
        <title>The composite genome of the legume symbiont Sinorhizobium meliloti.</title>
        <authorList>
            <person name="Galibert F."/>
            <person name="Finan T.M."/>
            <person name="Long S.R."/>
            <person name="Puehler A."/>
            <person name="Abola P."/>
            <person name="Ampe F."/>
            <person name="Barloy-Hubler F."/>
            <person name="Barnett M.J."/>
            <person name="Becker A."/>
            <person name="Boistard P."/>
            <person name="Bothe G."/>
            <person name="Boutry M."/>
            <person name="Bowser L."/>
            <person name="Buhrmester J."/>
            <person name="Cadieu E."/>
            <person name="Capela D."/>
            <person name="Chain P."/>
            <person name="Cowie A."/>
            <person name="Davis R.W."/>
            <person name="Dreano S."/>
            <person name="Federspiel N.A."/>
            <person name="Fisher R.F."/>
            <person name="Gloux S."/>
            <person name="Godrie T."/>
            <person name="Goffeau A."/>
            <person name="Golding B."/>
            <person name="Gouzy J."/>
            <person name="Gurjal M."/>
            <person name="Hernandez-Lucas I."/>
            <person name="Hong A."/>
            <person name="Huizar L."/>
            <person name="Hyman R.W."/>
            <person name="Jones T."/>
            <person name="Kahn D."/>
            <person name="Kahn M.L."/>
            <person name="Kalman S."/>
            <person name="Keating D.H."/>
            <person name="Kiss E."/>
            <person name="Komp C."/>
            <person name="Lelaure V."/>
            <person name="Masuy D."/>
            <person name="Palm C."/>
            <person name="Peck M.C."/>
            <person name="Pohl T.M."/>
            <person name="Portetelle D."/>
            <person name="Purnelle B."/>
            <person name="Ramsperger U."/>
            <person name="Surzycki R."/>
            <person name="Thebault P."/>
            <person name="Vandenbol M."/>
            <person name="Vorhoelter F.J."/>
            <person name="Weidner S."/>
            <person name="Wells D.H."/>
            <person name="Wong K."/>
            <person name="Yeh K.-C."/>
            <person name="Batut J."/>
        </authorList>
    </citation>
    <scope>NUCLEOTIDE SEQUENCE [LARGE SCALE GENOMIC DNA]</scope>
    <source>
        <strain evidence="5">1021</strain>
        <plasmid evidence="5">Plasmid pSymB</plasmid>
    </source>
</reference>
<evidence type="ECO:0000313" key="5">
    <source>
        <dbReference type="Proteomes" id="UP000001976"/>
    </source>
</evidence>
<dbReference type="PATRIC" id="fig|266834.11.peg.5776"/>
<feature type="region of interest" description="Disordered" evidence="2">
    <location>
        <begin position="372"/>
        <end position="391"/>
    </location>
</feature>
<sequence length="391" mass="42240">MPEPSLFSAGKLRERYMPNYDVVIIGGGIAGLSLAYFLSPHRSVAVLEREEALGYHSTGRSAAEFVLRYNAPEICKLATISRAFFDRPPEGFSEVPLLRQRGGVMIAGAGKLDRFEKLLAEEREFTPEIQRLTKDEALACVPILKPDYVAAAFHDPNFWDIEVENLLQGYVKGARRNGCDILERHEILAARHHGSGWLLGTAAGEIGAKVVVNAAGAWADPVAAVFGVSPSGIVPHRRTAITVDLPAGIDAAKLPEINEVDEDFYMKPEGGRLLASPADATPCEASDVQPEEIDVAWAAHYVEEATTVPVRRIVKSWAGLRSFSPDRLPVIGFAPGCPDFFWMAGQGGYGILTSPALGALAGTLLRDTAPPAGFRAEGLDPRQFDPGRLQS</sequence>
<keyword evidence="1 4" id="KW-0560">Oxidoreductase</keyword>
<evidence type="ECO:0000259" key="3">
    <source>
        <dbReference type="Pfam" id="PF01266"/>
    </source>
</evidence>
<dbReference type="HOGENOM" id="CLU_007884_4_2_5"/>
<dbReference type="InterPro" id="IPR036188">
    <property type="entry name" value="FAD/NAD-bd_sf"/>
</dbReference>